<evidence type="ECO:0000313" key="2">
    <source>
        <dbReference type="Proteomes" id="UP000612055"/>
    </source>
</evidence>
<dbReference type="Proteomes" id="UP000612055">
    <property type="component" value="Unassembled WGS sequence"/>
</dbReference>
<sequence>MSTALNRLKYDTCAYSKALSKSVAPIDYVLNPIKYEHCNKCRMELGLVGGTAVSHINGNLVDLENDLMNITRPSTRCPDYKYHPGMPGEPIMTPKDPEMSCGRKRNPMVDTTMTHLAPCQMVQFPEIPHPPVPAPFTCGPRR</sequence>
<gene>
    <name evidence="1" type="ORF">HYH03_015934</name>
</gene>
<organism evidence="1 2">
    <name type="scientific">Edaphochlamys debaryana</name>
    <dbReference type="NCBI Taxonomy" id="47281"/>
    <lineage>
        <taxon>Eukaryota</taxon>
        <taxon>Viridiplantae</taxon>
        <taxon>Chlorophyta</taxon>
        <taxon>core chlorophytes</taxon>
        <taxon>Chlorophyceae</taxon>
        <taxon>CS clade</taxon>
        <taxon>Chlamydomonadales</taxon>
        <taxon>Chlamydomonadales incertae sedis</taxon>
        <taxon>Edaphochlamys</taxon>
    </lineage>
</organism>
<dbReference type="EMBL" id="JAEHOE010000131">
    <property type="protein sequence ID" value="KAG2485353.1"/>
    <property type="molecule type" value="Genomic_DNA"/>
</dbReference>
<evidence type="ECO:0000313" key="1">
    <source>
        <dbReference type="EMBL" id="KAG2485353.1"/>
    </source>
</evidence>
<protein>
    <submittedName>
        <fullName evidence="1">Uncharacterized protein</fullName>
    </submittedName>
</protein>
<name>A0A836BS52_9CHLO</name>
<keyword evidence="2" id="KW-1185">Reference proteome</keyword>
<proteinExistence type="predicted"/>
<comment type="caution">
    <text evidence="1">The sequence shown here is derived from an EMBL/GenBank/DDBJ whole genome shotgun (WGS) entry which is preliminary data.</text>
</comment>
<reference evidence="1" key="1">
    <citation type="journal article" date="2020" name="bioRxiv">
        <title>Comparative genomics of Chlamydomonas.</title>
        <authorList>
            <person name="Craig R.J."/>
            <person name="Hasan A.R."/>
            <person name="Ness R.W."/>
            <person name="Keightley P.D."/>
        </authorList>
    </citation>
    <scope>NUCLEOTIDE SEQUENCE</scope>
    <source>
        <strain evidence="1">CCAP 11/70</strain>
    </source>
</reference>
<dbReference type="AlphaFoldDB" id="A0A836BS52"/>
<accession>A0A836BS52</accession>